<dbReference type="GO" id="GO:0004252">
    <property type="term" value="F:serine-type endopeptidase activity"/>
    <property type="evidence" value="ECO:0007669"/>
    <property type="project" value="InterPro"/>
</dbReference>
<dbReference type="PANTHER" id="PTHR24264">
    <property type="entry name" value="TRYPSIN-RELATED"/>
    <property type="match status" value="1"/>
</dbReference>
<reference evidence="10 11" key="1">
    <citation type="submission" date="2019-07" db="EMBL/GenBank/DDBJ databases">
        <title>Draft genome assembly of a fouling barnacle, Amphibalanus amphitrite (Darwin, 1854): The first reference genome for Thecostraca.</title>
        <authorList>
            <person name="Kim W."/>
        </authorList>
    </citation>
    <scope>NUCLEOTIDE SEQUENCE [LARGE SCALE GENOMIC DNA]</scope>
    <source>
        <strain evidence="10">SNU_AA5</strain>
        <tissue evidence="10">Soma without cirri and trophi</tissue>
    </source>
</reference>
<gene>
    <name evidence="10" type="primary">Tmprss15_1</name>
    <name evidence="10" type="ORF">FJT64_001522</name>
</gene>
<sequence>MVCAGLLGTGGKDSCQGDSGGPLVSLENNRYSLIGVVSWGISCADPSYPGVYARVTDALTWISANAADGEYCSDPAAN</sequence>
<keyword evidence="6" id="KW-0720">Serine protease</keyword>
<comment type="subcellular location">
    <subcellularLocation>
        <location evidence="1">Secreted</location>
    </subcellularLocation>
</comment>
<evidence type="ECO:0000256" key="5">
    <source>
        <dbReference type="ARBA" id="ARBA00022801"/>
    </source>
</evidence>
<keyword evidence="2" id="KW-0964">Secreted</keyword>
<dbReference type="AlphaFoldDB" id="A0A6A4XAI6"/>
<dbReference type="PANTHER" id="PTHR24264:SF65">
    <property type="entry name" value="SRCR DOMAIN-CONTAINING PROTEIN"/>
    <property type="match status" value="1"/>
</dbReference>
<keyword evidence="4" id="KW-0732">Signal</keyword>
<dbReference type="PROSITE" id="PS00135">
    <property type="entry name" value="TRYPSIN_SER"/>
    <property type="match status" value="1"/>
</dbReference>
<keyword evidence="3" id="KW-0645">Protease</keyword>
<dbReference type="SUPFAM" id="SSF50494">
    <property type="entry name" value="Trypsin-like serine proteases"/>
    <property type="match status" value="1"/>
</dbReference>
<dbReference type="InterPro" id="IPR009003">
    <property type="entry name" value="Peptidase_S1_PA"/>
</dbReference>
<feature type="domain" description="Peptidase S1" evidence="9">
    <location>
        <begin position="1"/>
        <end position="67"/>
    </location>
</feature>
<evidence type="ECO:0000256" key="1">
    <source>
        <dbReference type="ARBA" id="ARBA00004613"/>
    </source>
</evidence>
<evidence type="ECO:0000259" key="9">
    <source>
        <dbReference type="PROSITE" id="PS50240"/>
    </source>
</evidence>
<dbReference type="GO" id="GO:0005615">
    <property type="term" value="C:extracellular space"/>
    <property type="evidence" value="ECO:0007669"/>
    <property type="project" value="TreeGrafter"/>
</dbReference>
<dbReference type="InterPro" id="IPR001254">
    <property type="entry name" value="Trypsin_dom"/>
</dbReference>
<evidence type="ECO:0000256" key="2">
    <source>
        <dbReference type="ARBA" id="ARBA00022525"/>
    </source>
</evidence>
<name>A0A6A4XAI6_AMPAM</name>
<dbReference type="InterPro" id="IPR043504">
    <property type="entry name" value="Peptidase_S1_PA_chymotrypsin"/>
</dbReference>
<keyword evidence="7" id="KW-1015">Disulfide bond</keyword>
<keyword evidence="8" id="KW-0325">Glycoprotein</keyword>
<dbReference type="OrthoDB" id="6356043at2759"/>
<protein>
    <submittedName>
        <fullName evidence="10">Enteropeptidase</fullName>
    </submittedName>
</protein>
<dbReference type="GO" id="GO:0006508">
    <property type="term" value="P:proteolysis"/>
    <property type="evidence" value="ECO:0007669"/>
    <property type="project" value="UniProtKB-KW"/>
</dbReference>
<dbReference type="InterPro" id="IPR050127">
    <property type="entry name" value="Serine_Proteases_S1"/>
</dbReference>
<evidence type="ECO:0000256" key="7">
    <source>
        <dbReference type="ARBA" id="ARBA00023157"/>
    </source>
</evidence>
<dbReference type="Pfam" id="PF00089">
    <property type="entry name" value="Trypsin"/>
    <property type="match status" value="1"/>
</dbReference>
<proteinExistence type="predicted"/>
<dbReference type="FunFam" id="2.40.10.10:FF:000054">
    <property type="entry name" value="Complement C1r subcomponent"/>
    <property type="match status" value="1"/>
</dbReference>
<dbReference type="Proteomes" id="UP000440578">
    <property type="component" value="Unassembled WGS sequence"/>
</dbReference>
<evidence type="ECO:0000256" key="8">
    <source>
        <dbReference type="ARBA" id="ARBA00023180"/>
    </source>
</evidence>
<dbReference type="EMBL" id="VIIS01000015">
    <property type="protein sequence ID" value="KAF0314519.1"/>
    <property type="molecule type" value="Genomic_DNA"/>
</dbReference>
<dbReference type="Gene3D" id="2.40.10.10">
    <property type="entry name" value="Trypsin-like serine proteases"/>
    <property type="match status" value="1"/>
</dbReference>
<keyword evidence="5" id="KW-0378">Hydrolase</keyword>
<evidence type="ECO:0000313" key="11">
    <source>
        <dbReference type="Proteomes" id="UP000440578"/>
    </source>
</evidence>
<evidence type="ECO:0000256" key="3">
    <source>
        <dbReference type="ARBA" id="ARBA00022670"/>
    </source>
</evidence>
<evidence type="ECO:0000256" key="6">
    <source>
        <dbReference type="ARBA" id="ARBA00022825"/>
    </source>
</evidence>
<accession>A0A6A4XAI6</accession>
<comment type="caution">
    <text evidence="10">The sequence shown here is derived from an EMBL/GenBank/DDBJ whole genome shotgun (WGS) entry which is preliminary data.</text>
</comment>
<evidence type="ECO:0000313" key="10">
    <source>
        <dbReference type="EMBL" id="KAF0314519.1"/>
    </source>
</evidence>
<dbReference type="PROSITE" id="PS50240">
    <property type="entry name" value="TRYPSIN_DOM"/>
    <property type="match status" value="1"/>
</dbReference>
<dbReference type="InterPro" id="IPR033116">
    <property type="entry name" value="TRYPSIN_SER"/>
</dbReference>
<evidence type="ECO:0000256" key="4">
    <source>
        <dbReference type="ARBA" id="ARBA00022729"/>
    </source>
</evidence>
<organism evidence="10 11">
    <name type="scientific">Amphibalanus amphitrite</name>
    <name type="common">Striped barnacle</name>
    <name type="synonym">Balanus amphitrite</name>
    <dbReference type="NCBI Taxonomy" id="1232801"/>
    <lineage>
        <taxon>Eukaryota</taxon>
        <taxon>Metazoa</taxon>
        <taxon>Ecdysozoa</taxon>
        <taxon>Arthropoda</taxon>
        <taxon>Crustacea</taxon>
        <taxon>Multicrustacea</taxon>
        <taxon>Cirripedia</taxon>
        <taxon>Thoracica</taxon>
        <taxon>Thoracicalcarea</taxon>
        <taxon>Balanomorpha</taxon>
        <taxon>Balanoidea</taxon>
        <taxon>Balanidae</taxon>
        <taxon>Amphibalaninae</taxon>
        <taxon>Amphibalanus</taxon>
    </lineage>
</organism>
<keyword evidence="11" id="KW-1185">Reference proteome</keyword>